<dbReference type="AlphaFoldDB" id="A0A9N9VTG7"/>
<keyword evidence="5" id="KW-1185">Reference proteome</keyword>
<evidence type="ECO:0000313" key="5">
    <source>
        <dbReference type="Proteomes" id="UP000696573"/>
    </source>
</evidence>
<evidence type="ECO:0000256" key="3">
    <source>
        <dbReference type="ARBA" id="ARBA00023002"/>
    </source>
</evidence>
<dbReference type="PANTHER" id="PTHR44229:SF4">
    <property type="entry name" value="15-HYDROXYPROSTAGLANDIN DEHYDROGENASE [NAD(+)]"/>
    <property type="match status" value="1"/>
</dbReference>
<evidence type="ECO:0000256" key="2">
    <source>
        <dbReference type="ARBA" id="ARBA00022857"/>
    </source>
</evidence>
<keyword evidence="2" id="KW-0521">NADP</keyword>
<proteinExistence type="inferred from homology"/>
<accession>A0A9N9VTG7</accession>
<gene>
    <name evidence="4" type="ORF">CRHIZ90672A_00003428</name>
</gene>
<dbReference type="Gene3D" id="3.40.50.720">
    <property type="entry name" value="NAD(P)-binding Rossmann-like Domain"/>
    <property type="match status" value="1"/>
</dbReference>
<dbReference type="InterPro" id="IPR020904">
    <property type="entry name" value="Sc_DH/Rdtase_CS"/>
</dbReference>
<keyword evidence="3" id="KW-0560">Oxidoreductase</keyword>
<reference evidence="4" key="1">
    <citation type="submission" date="2021-10" db="EMBL/GenBank/DDBJ databases">
        <authorList>
            <person name="Piombo E."/>
        </authorList>
    </citation>
    <scope>NUCLEOTIDE SEQUENCE</scope>
</reference>
<dbReference type="InterPro" id="IPR002347">
    <property type="entry name" value="SDR_fam"/>
</dbReference>
<dbReference type="Pfam" id="PF00106">
    <property type="entry name" value="adh_short"/>
    <property type="match status" value="1"/>
</dbReference>
<dbReference type="GO" id="GO:0005737">
    <property type="term" value="C:cytoplasm"/>
    <property type="evidence" value="ECO:0007669"/>
    <property type="project" value="TreeGrafter"/>
</dbReference>
<dbReference type="InterPro" id="IPR036291">
    <property type="entry name" value="NAD(P)-bd_dom_sf"/>
</dbReference>
<dbReference type="PANTHER" id="PTHR44229">
    <property type="entry name" value="15-HYDROXYPROSTAGLANDIN DEHYDROGENASE [NAD(+)]"/>
    <property type="match status" value="1"/>
</dbReference>
<dbReference type="Proteomes" id="UP000696573">
    <property type="component" value="Unassembled WGS sequence"/>
</dbReference>
<sequence>MPRAVLVIGGDESLACSPLYDQPSDTAHAVAAVLLDINWVVSIVDSNEIAGQEAAAKVKANFYRADIQDWASLSTAFNQTVHNHGWINFVFANAGVTDPRIFYDSHSSTPPPEPDFSLLDINLQGTVNTSYLAQHYFRMIRQALQQDVGDFDPSLVFTSSIAALAAIPEVPIYSAAKSGIVAFAHAIAPRSSRRMGSVFRLSAPVGS</sequence>
<dbReference type="EMBL" id="CABFNQ020000740">
    <property type="protein sequence ID" value="CAH0030496.1"/>
    <property type="molecule type" value="Genomic_DNA"/>
</dbReference>
<evidence type="ECO:0000313" key="4">
    <source>
        <dbReference type="EMBL" id="CAH0030496.1"/>
    </source>
</evidence>
<dbReference type="PROSITE" id="PS00061">
    <property type="entry name" value="ADH_SHORT"/>
    <property type="match status" value="1"/>
</dbReference>
<comment type="caution">
    <text evidence="4">The sequence shown here is derived from an EMBL/GenBank/DDBJ whole genome shotgun (WGS) entry which is preliminary data.</text>
</comment>
<evidence type="ECO:0000256" key="1">
    <source>
        <dbReference type="ARBA" id="ARBA00006484"/>
    </source>
</evidence>
<dbReference type="GO" id="GO:0016616">
    <property type="term" value="F:oxidoreductase activity, acting on the CH-OH group of donors, NAD or NADP as acceptor"/>
    <property type="evidence" value="ECO:0007669"/>
    <property type="project" value="TreeGrafter"/>
</dbReference>
<name>A0A9N9VTG7_9HYPO</name>
<dbReference type="OrthoDB" id="37659at2759"/>
<dbReference type="SUPFAM" id="SSF51735">
    <property type="entry name" value="NAD(P)-binding Rossmann-fold domains"/>
    <property type="match status" value="1"/>
</dbReference>
<comment type="similarity">
    <text evidence="1">Belongs to the short-chain dehydrogenases/reductases (SDR) family.</text>
</comment>
<organism evidence="4 5">
    <name type="scientific">Clonostachys rhizophaga</name>
    <dbReference type="NCBI Taxonomy" id="160324"/>
    <lineage>
        <taxon>Eukaryota</taxon>
        <taxon>Fungi</taxon>
        <taxon>Dikarya</taxon>
        <taxon>Ascomycota</taxon>
        <taxon>Pezizomycotina</taxon>
        <taxon>Sordariomycetes</taxon>
        <taxon>Hypocreomycetidae</taxon>
        <taxon>Hypocreales</taxon>
        <taxon>Bionectriaceae</taxon>
        <taxon>Clonostachys</taxon>
    </lineage>
</organism>
<protein>
    <submittedName>
        <fullName evidence="4">Uncharacterized protein</fullName>
    </submittedName>
</protein>